<name>A0A0Q3M685_AMAAE</name>
<gene>
    <name evidence="2" type="ORF">AAES_118147</name>
</gene>
<feature type="region of interest" description="Disordered" evidence="1">
    <location>
        <begin position="32"/>
        <end position="76"/>
    </location>
</feature>
<reference evidence="2 3" key="1">
    <citation type="submission" date="2015-10" db="EMBL/GenBank/DDBJ databases">
        <authorList>
            <person name="Gilbert D.G."/>
        </authorList>
    </citation>
    <scope>NUCLEOTIDE SEQUENCE [LARGE SCALE GENOMIC DNA]</scope>
    <source>
        <strain evidence="2">FVVF132</strain>
    </source>
</reference>
<comment type="caution">
    <text evidence="2">The sequence shown here is derived from an EMBL/GenBank/DDBJ whole genome shotgun (WGS) entry which is preliminary data.</text>
</comment>
<evidence type="ECO:0000313" key="2">
    <source>
        <dbReference type="EMBL" id="KQK78093.1"/>
    </source>
</evidence>
<dbReference type="Proteomes" id="UP000051836">
    <property type="component" value="Unassembled WGS sequence"/>
</dbReference>
<evidence type="ECO:0000313" key="3">
    <source>
        <dbReference type="Proteomes" id="UP000051836"/>
    </source>
</evidence>
<feature type="compositionally biased region" description="Low complexity" evidence="1">
    <location>
        <begin position="103"/>
        <end position="119"/>
    </location>
</feature>
<feature type="region of interest" description="Disordered" evidence="1">
    <location>
        <begin position="97"/>
        <end position="139"/>
    </location>
</feature>
<organism evidence="2 3">
    <name type="scientific">Amazona aestiva</name>
    <name type="common">Blue-fronted Amazon parrot</name>
    <dbReference type="NCBI Taxonomy" id="12930"/>
    <lineage>
        <taxon>Eukaryota</taxon>
        <taxon>Metazoa</taxon>
        <taxon>Chordata</taxon>
        <taxon>Craniata</taxon>
        <taxon>Vertebrata</taxon>
        <taxon>Euteleostomi</taxon>
        <taxon>Archelosauria</taxon>
        <taxon>Archosauria</taxon>
        <taxon>Dinosauria</taxon>
        <taxon>Saurischia</taxon>
        <taxon>Theropoda</taxon>
        <taxon>Coelurosauria</taxon>
        <taxon>Aves</taxon>
        <taxon>Neognathae</taxon>
        <taxon>Neoaves</taxon>
        <taxon>Telluraves</taxon>
        <taxon>Australaves</taxon>
        <taxon>Psittaciformes</taxon>
        <taxon>Psittacidae</taxon>
        <taxon>Amazona</taxon>
    </lineage>
</organism>
<proteinExistence type="predicted"/>
<accession>A0A0Q3M685</accession>
<dbReference type="AlphaFoldDB" id="A0A0Q3M685"/>
<feature type="region of interest" description="Disordered" evidence="1">
    <location>
        <begin position="160"/>
        <end position="182"/>
    </location>
</feature>
<protein>
    <submittedName>
        <fullName evidence="2">Uncharacterized protein</fullName>
    </submittedName>
</protein>
<dbReference type="EMBL" id="LMAW01002688">
    <property type="protein sequence ID" value="KQK78093.1"/>
    <property type="molecule type" value="Genomic_DNA"/>
</dbReference>
<keyword evidence="3" id="KW-1185">Reference proteome</keyword>
<sequence>MVRIANEPAAIGGTMQEAEPTVLGLVTASEENHGLGTSTKTTLEDKGLPRPRFLRQSASDEVGHQTPNTTAMPMDLLTHSSKPTVTQTADVSLSSIKEGEGVSSPQISPQPASDSSSSATDLGLHHTADPAVPPVDRSSTWGSSIDSILALADVTVPSVGTTGGSGGSPSVLGPTELPSLTGSMRTPTSMATAGMDGIARLGIIAAGKRFYRFIE</sequence>
<dbReference type="OrthoDB" id="10616637at2759"/>
<evidence type="ECO:0000256" key="1">
    <source>
        <dbReference type="SAM" id="MobiDB-lite"/>
    </source>
</evidence>